<accession>A0A9P6R820</accession>
<feature type="transmembrane region" description="Helical" evidence="6">
    <location>
        <begin position="129"/>
        <end position="146"/>
    </location>
</feature>
<dbReference type="GO" id="GO:0006487">
    <property type="term" value="P:protein N-linked glycosylation"/>
    <property type="evidence" value="ECO:0007669"/>
    <property type="project" value="UniProtKB-UniRule"/>
</dbReference>
<dbReference type="PANTHER" id="PTHR11247:SF1">
    <property type="entry name" value="DOLICHYLDIPHOSPHATASE 1"/>
    <property type="match status" value="1"/>
</dbReference>
<dbReference type="GO" id="GO:0005789">
    <property type="term" value="C:endoplasmic reticulum membrane"/>
    <property type="evidence" value="ECO:0007669"/>
    <property type="project" value="UniProtKB-SubCell"/>
</dbReference>
<keyword evidence="2 6" id="KW-0812">Transmembrane</keyword>
<reference evidence="9" key="1">
    <citation type="journal article" date="2020" name="Fungal Divers.">
        <title>Resolving the Mortierellaceae phylogeny through synthesis of multi-gene phylogenetics and phylogenomics.</title>
        <authorList>
            <person name="Vandepol N."/>
            <person name="Liber J."/>
            <person name="Desiro A."/>
            <person name="Na H."/>
            <person name="Kennedy M."/>
            <person name="Barry K."/>
            <person name="Grigoriev I.V."/>
            <person name="Miller A.N."/>
            <person name="O'Donnell K."/>
            <person name="Stajich J.E."/>
            <person name="Bonito G."/>
        </authorList>
    </citation>
    <scope>NUCLEOTIDE SEQUENCE</scope>
    <source>
        <strain evidence="9">NVP60</strain>
    </source>
</reference>
<comment type="caution">
    <text evidence="9">The sequence shown here is derived from an EMBL/GenBank/DDBJ whole genome shotgun (WGS) entry which is preliminary data.</text>
</comment>
<comment type="function">
    <text evidence="6">Required for efficient N-glycosylation. Necessary for maintaining optimal levels of dolichol-linked oligosaccharides. Hydrolyzes dolichyl pyrophosphate at a very high rate and dolichyl monophosphate at a much lower rate. Does not act on phosphatidate.</text>
</comment>
<feature type="domain" description="Phosphatidic acid phosphatase type 2/haloperoxidase" evidence="8">
    <location>
        <begin position="88"/>
        <end position="201"/>
    </location>
</feature>
<keyword evidence="3 6" id="KW-0378">Hydrolase</keyword>
<dbReference type="InterPro" id="IPR039667">
    <property type="entry name" value="Dolichyldiphosphatase_PAP2"/>
</dbReference>
<comment type="pathway">
    <text evidence="6">Protein modification; protein glycosylation.</text>
</comment>
<dbReference type="PANTHER" id="PTHR11247">
    <property type="entry name" value="PALMITOYL-PROTEIN THIOESTERASE/DOLICHYLDIPHOSPHATASE 1"/>
    <property type="match status" value="1"/>
</dbReference>
<keyword evidence="4 6" id="KW-1133">Transmembrane helix</keyword>
<organism evidence="9 10">
    <name type="scientific">Linnemannia gamsii</name>
    <dbReference type="NCBI Taxonomy" id="64522"/>
    <lineage>
        <taxon>Eukaryota</taxon>
        <taxon>Fungi</taxon>
        <taxon>Fungi incertae sedis</taxon>
        <taxon>Mucoromycota</taxon>
        <taxon>Mortierellomycotina</taxon>
        <taxon>Mortierellomycetes</taxon>
        <taxon>Mortierellales</taxon>
        <taxon>Mortierellaceae</taxon>
        <taxon>Linnemannia</taxon>
    </lineage>
</organism>
<dbReference type="InterPro" id="IPR000326">
    <property type="entry name" value="PAP2/HPO"/>
</dbReference>
<evidence type="ECO:0000259" key="8">
    <source>
        <dbReference type="SMART" id="SM00014"/>
    </source>
</evidence>
<comment type="subcellular location">
    <subcellularLocation>
        <location evidence="6">Endoplasmic reticulum membrane</location>
        <topology evidence="6">Multi-pass membrane protein</topology>
    </subcellularLocation>
    <subcellularLocation>
        <location evidence="1">Membrane</location>
        <topology evidence="1">Multi-pass membrane protein</topology>
    </subcellularLocation>
</comment>
<dbReference type="GO" id="GO:0008610">
    <property type="term" value="P:lipid biosynthetic process"/>
    <property type="evidence" value="ECO:0007669"/>
    <property type="project" value="TreeGrafter"/>
</dbReference>
<comment type="catalytic activity">
    <reaction evidence="6">
        <text>a di-trans,poly-cis-dolichyl diphosphate + H2O = a di-trans,poly-cis-dolichyl phosphate + phosphate + H(+)</text>
        <dbReference type="Rhea" id="RHEA:14385"/>
        <dbReference type="Rhea" id="RHEA-COMP:19498"/>
        <dbReference type="Rhea" id="RHEA-COMP:19506"/>
        <dbReference type="ChEBI" id="CHEBI:15377"/>
        <dbReference type="ChEBI" id="CHEBI:15378"/>
        <dbReference type="ChEBI" id="CHEBI:43474"/>
        <dbReference type="ChEBI" id="CHEBI:57497"/>
        <dbReference type="ChEBI" id="CHEBI:57683"/>
        <dbReference type="EC" id="3.6.1.43"/>
    </reaction>
</comment>
<dbReference type="Pfam" id="PF01569">
    <property type="entry name" value="PAP2"/>
    <property type="match status" value="1"/>
</dbReference>
<dbReference type="EC" id="3.6.1.43" evidence="6"/>
<keyword evidence="6" id="KW-0256">Endoplasmic reticulum</keyword>
<protein>
    <recommendedName>
        <fullName evidence="6">Dolichyldiphosphatase</fullName>
        <ecNumber evidence="6">3.6.1.43</ecNumber>
    </recommendedName>
</protein>
<evidence type="ECO:0000256" key="2">
    <source>
        <dbReference type="ARBA" id="ARBA00022692"/>
    </source>
</evidence>
<keyword evidence="10" id="KW-1185">Reference proteome</keyword>
<dbReference type="AlphaFoldDB" id="A0A9P6R820"/>
<evidence type="ECO:0000256" key="6">
    <source>
        <dbReference type="RuleBase" id="RU367078"/>
    </source>
</evidence>
<evidence type="ECO:0000256" key="1">
    <source>
        <dbReference type="ARBA" id="ARBA00004141"/>
    </source>
</evidence>
<name>A0A9P6R820_9FUNG</name>
<proteinExistence type="inferred from homology"/>
<evidence type="ECO:0000256" key="4">
    <source>
        <dbReference type="ARBA" id="ARBA00022989"/>
    </source>
</evidence>
<gene>
    <name evidence="9" type="ORF">BGZ97_009299</name>
</gene>
<dbReference type="Gene3D" id="1.20.144.10">
    <property type="entry name" value="Phosphatidic acid phosphatase type 2/haloperoxidase"/>
    <property type="match status" value="1"/>
</dbReference>
<dbReference type="OrthoDB" id="302705at2759"/>
<dbReference type="SUPFAM" id="SSF48317">
    <property type="entry name" value="Acid phosphatase/Vanadium-dependent haloperoxidase"/>
    <property type="match status" value="1"/>
</dbReference>
<feature type="transmembrane region" description="Helical" evidence="6">
    <location>
        <begin position="182"/>
        <end position="203"/>
    </location>
</feature>
<feature type="region of interest" description="Disordered" evidence="7">
    <location>
        <begin position="1"/>
        <end position="23"/>
    </location>
</feature>
<evidence type="ECO:0000256" key="7">
    <source>
        <dbReference type="SAM" id="MobiDB-lite"/>
    </source>
</evidence>
<dbReference type="SMART" id="SM00014">
    <property type="entry name" value="acidPPc"/>
    <property type="match status" value="1"/>
</dbReference>
<dbReference type="InterPro" id="IPR036938">
    <property type="entry name" value="PAP2/HPO_sf"/>
</dbReference>
<sequence>MSSNPAATLRHRNNAMPAPGTGQAEDIRGAAEQFASKIPPHHTLTSLSITHVQFAQDDILSKLFAYVTLSPLAILCGYVGVIITSRDLKPAVMLAGQLANELVNLILKRLVKQARPTEYLGDGYGMPSSHSQFMAYFATYIVILMYRRGIASEPLVPHTISAVVVLWSALVVYSRVHLYYHTWQQVVAGTICGFFFAIIYYNIVNGVLRTKGLFDWIVDHPLARQFHIRDTDSIHDVAKFDWEMWQQYRRTAAQAKSQ</sequence>
<feature type="transmembrane region" description="Helical" evidence="6">
    <location>
        <begin position="155"/>
        <end position="176"/>
    </location>
</feature>
<evidence type="ECO:0000256" key="3">
    <source>
        <dbReference type="ARBA" id="ARBA00022801"/>
    </source>
</evidence>
<dbReference type="Proteomes" id="UP000823405">
    <property type="component" value="Unassembled WGS sequence"/>
</dbReference>
<evidence type="ECO:0000256" key="5">
    <source>
        <dbReference type="ARBA" id="ARBA00023136"/>
    </source>
</evidence>
<dbReference type="GO" id="GO:0047874">
    <property type="term" value="F:dolichyldiphosphatase activity"/>
    <property type="evidence" value="ECO:0007669"/>
    <property type="project" value="UniProtKB-UniRule"/>
</dbReference>
<evidence type="ECO:0000313" key="10">
    <source>
        <dbReference type="Proteomes" id="UP000823405"/>
    </source>
</evidence>
<dbReference type="EMBL" id="JAAAIN010000442">
    <property type="protein sequence ID" value="KAG0314450.1"/>
    <property type="molecule type" value="Genomic_DNA"/>
</dbReference>
<keyword evidence="5 6" id="KW-0472">Membrane</keyword>
<comment type="similarity">
    <text evidence="6">Belongs to the dolichyldiphosphatase family.</text>
</comment>
<evidence type="ECO:0000313" key="9">
    <source>
        <dbReference type="EMBL" id="KAG0314450.1"/>
    </source>
</evidence>
<dbReference type="CDD" id="cd03382">
    <property type="entry name" value="PAP2_dolichyldiphosphatase"/>
    <property type="match status" value="1"/>
</dbReference>
<feature type="transmembrane region" description="Helical" evidence="6">
    <location>
        <begin position="63"/>
        <end position="83"/>
    </location>
</feature>